<proteinExistence type="predicted"/>
<dbReference type="AlphaFoldDB" id="A0A094QMS2"/>
<feature type="transmembrane region" description="Helical" evidence="1">
    <location>
        <begin position="114"/>
        <end position="140"/>
    </location>
</feature>
<name>A0A094QMS2_9ZZZZ</name>
<accession>A0A094QMS2</accession>
<dbReference type="EMBL" id="JNSL01000101">
    <property type="protein sequence ID" value="KGA15841.1"/>
    <property type="molecule type" value="Genomic_DNA"/>
</dbReference>
<sequence>MSDIDIDLNDDQPTKRNFFKNPLKSYEQSAAAAPVATQAPARQVTLHLTHIDPWSAAKRAFVLGVLIAGVLIVATVVLWMVLSAAGVFEAVSSLWSDASGNTGTGISFLSLGRLLGLAMVISAIEIVLLSVLSTLFAVLYNLSVGFTGGVEYTFTDRG</sequence>
<reference evidence="3" key="1">
    <citation type="submission" date="2014-06" db="EMBL/GenBank/DDBJ databases">
        <title>Key roles for freshwater Actinobacteria revealed by deep metagenomic sequencing.</title>
        <authorList>
            <person name="Ghai R."/>
            <person name="Mizuno C.M."/>
            <person name="Picazo A."/>
            <person name="Camacho A."/>
            <person name="Rodriguez-Valera F."/>
        </authorList>
    </citation>
    <scope>NUCLEOTIDE SEQUENCE</scope>
</reference>
<organism evidence="3">
    <name type="scientific">freshwater metagenome</name>
    <dbReference type="NCBI Taxonomy" id="449393"/>
    <lineage>
        <taxon>unclassified sequences</taxon>
        <taxon>metagenomes</taxon>
        <taxon>ecological metagenomes</taxon>
    </lineage>
</organism>
<keyword evidence="1" id="KW-0812">Transmembrane</keyword>
<feature type="transmembrane region" description="Helical" evidence="1">
    <location>
        <begin position="60"/>
        <end position="82"/>
    </location>
</feature>
<evidence type="ECO:0000313" key="3">
    <source>
        <dbReference type="EMBL" id="KGA15841.1"/>
    </source>
</evidence>
<feature type="domain" description="DUF3566" evidence="2">
    <location>
        <begin position="42"/>
        <end position="156"/>
    </location>
</feature>
<keyword evidence="1" id="KW-0472">Membrane</keyword>
<gene>
    <name evidence="3" type="ORF">GM51_13965</name>
</gene>
<dbReference type="Pfam" id="PF12089">
    <property type="entry name" value="DUF3566"/>
    <property type="match status" value="1"/>
</dbReference>
<dbReference type="InterPro" id="IPR021949">
    <property type="entry name" value="DUF3566_TM"/>
</dbReference>
<evidence type="ECO:0000259" key="2">
    <source>
        <dbReference type="Pfam" id="PF12089"/>
    </source>
</evidence>
<protein>
    <recommendedName>
        <fullName evidence="2">DUF3566 domain-containing protein</fullName>
    </recommendedName>
</protein>
<comment type="caution">
    <text evidence="3">The sequence shown here is derived from an EMBL/GenBank/DDBJ whole genome shotgun (WGS) entry which is preliminary data.</text>
</comment>
<evidence type="ECO:0000256" key="1">
    <source>
        <dbReference type="SAM" id="Phobius"/>
    </source>
</evidence>
<keyword evidence="1" id="KW-1133">Transmembrane helix</keyword>